<evidence type="ECO:0000313" key="3">
    <source>
        <dbReference type="EMBL" id="MEQ2301077.1"/>
    </source>
</evidence>
<keyword evidence="4" id="KW-1185">Reference proteome</keyword>
<sequence length="166" mass="18409">MLCQNPQWLCAGLVCAVLCFSVFSFLGCDGQVLLHRCSSSVSNQLGFFKEWRGRGRRQPVVVHSVILSCGVFHGVICTSLFKSFLKECGNSKTRGLRLMVLALFSNSKPSLSRRLTKPNSEEHSPVCPPSNVPLKPQRSFAVERGQHLLEITGISRLTACQSQTLW</sequence>
<reference evidence="3 4" key="1">
    <citation type="submission" date="2021-06" db="EMBL/GenBank/DDBJ databases">
        <authorList>
            <person name="Palmer J.M."/>
        </authorList>
    </citation>
    <scope>NUCLEOTIDE SEQUENCE [LARGE SCALE GENOMIC DNA]</scope>
    <source>
        <strain evidence="3 4">AS_MEX2019</strain>
        <tissue evidence="3">Muscle</tissue>
    </source>
</reference>
<comment type="caution">
    <text evidence="3">The sequence shown here is derived from an EMBL/GenBank/DDBJ whole genome shotgun (WGS) entry which is preliminary data.</text>
</comment>
<evidence type="ECO:0000256" key="2">
    <source>
        <dbReference type="SAM" id="Phobius"/>
    </source>
</evidence>
<evidence type="ECO:0000313" key="4">
    <source>
        <dbReference type="Proteomes" id="UP001469553"/>
    </source>
</evidence>
<name>A0ABV0Z4G9_9TELE</name>
<dbReference type="EMBL" id="JAHRIP010051186">
    <property type="protein sequence ID" value="MEQ2301077.1"/>
    <property type="molecule type" value="Genomic_DNA"/>
</dbReference>
<organism evidence="3 4">
    <name type="scientific">Ameca splendens</name>
    <dbReference type="NCBI Taxonomy" id="208324"/>
    <lineage>
        <taxon>Eukaryota</taxon>
        <taxon>Metazoa</taxon>
        <taxon>Chordata</taxon>
        <taxon>Craniata</taxon>
        <taxon>Vertebrata</taxon>
        <taxon>Euteleostomi</taxon>
        <taxon>Actinopterygii</taxon>
        <taxon>Neopterygii</taxon>
        <taxon>Teleostei</taxon>
        <taxon>Neoteleostei</taxon>
        <taxon>Acanthomorphata</taxon>
        <taxon>Ovalentaria</taxon>
        <taxon>Atherinomorphae</taxon>
        <taxon>Cyprinodontiformes</taxon>
        <taxon>Goodeidae</taxon>
        <taxon>Ameca</taxon>
    </lineage>
</organism>
<dbReference type="Proteomes" id="UP001469553">
    <property type="component" value="Unassembled WGS sequence"/>
</dbReference>
<keyword evidence="2" id="KW-1133">Transmembrane helix</keyword>
<proteinExistence type="predicted"/>
<gene>
    <name evidence="3" type="ORF">AMECASPLE_032299</name>
</gene>
<accession>A0ABV0Z4G9</accession>
<protein>
    <recommendedName>
        <fullName evidence="5">Secreted protein</fullName>
    </recommendedName>
</protein>
<feature type="transmembrane region" description="Helical" evidence="2">
    <location>
        <begin position="60"/>
        <end position="81"/>
    </location>
</feature>
<evidence type="ECO:0008006" key="5">
    <source>
        <dbReference type="Google" id="ProtNLM"/>
    </source>
</evidence>
<feature type="transmembrane region" description="Helical" evidence="2">
    <location>
        <begin position="6"/>
        <end position="26"/>
    </location>
</feature>
<evidence type="ECO:0000256" key="1">
    <source>
        <dbReference type="SAM" id="MobiDB-lite"/>
    </source>
</evidence>
<keyword evidence="2" id="KW-0812">Transmembrane</keyword>
<feature type="region of interest" description="Disordered" evidence="1">
    <location>
        <begin position="110"/>
        <end position="129"/>
    </location>
</feature>
<keyword evidence="2" id="KW-0472">Membrane</keyword>